<accession>A0A494T5M4</accession>
<dbReference type="RefSeq" id="WP_121150504.1">
    <property type="nucleotide sequence ID" value="NZ_CP032827.1"/>
</dbReference>
<evidence type="ECO:0000259" key="1">
    <source>
        <dbReference type="PROSITE" id="PS51186"/>
    </source>
</evidence>
<sequence length="179" mass="19228">MSPTLVIRAERPEDAPVIAELVSRAYGAVPYSDHREHLMVARLRESSAFVPELSLLAEAEGAALGHIMLTRATIGCGQSATITLALAPLSVVPEAQGKGLGKRLVAAAHRRATDLGFESIVLVGLPDYYPQFGYERLSAYPITLPFHAPEANCMILPLTPNALDGVTGQVKYAEAWLDH</sequence>
<dbReference type="InterPro" id="IPR016181">
    <property type="entry name" value="Acyl_CoA_acyltransferase"/>
</dbReference>
<evidence type="ECO:0000313" key="3">
    <source>
        <dbReference type="Proteomes" id="UP000276254"/>
    </source>
</evidence>
<organism evidence="2 3">
    <name type="scientific">Sphingomonas paeninsulae</name>
    <dbReference type="NCBI Taxonomy" id="2319844"/>
    <lineage>
        <taxon>Bacteria</taxon>
        <taxon>Pseudomonadati</taxon>
        <taxon>Pseudomonadota</taxon>
        <taxon>Alphaproteobacteria</taxon>
        <taxon>Sphingomonadales</taxon>
        <taxon>Sphingomonadaceae</taxon>
        <taxon>Sphingomonas</taxon>
    </lineage>
</organism>
<keyword evidence="3" id="KW-1185">Reference proteome</keyword>
<gene>
    <name evidence="2" type="ORF">D3Y57_00945</name>
</gene>
<dbReference type="CDD" id="cd04301">
    <property type="entry name" value="NAT_SF"/>
    <property type="match status" value="1"/>
</dbReference>
<reference evidence="2 3" key="1">
    <citation type="submission" date="2018-09" db="EMBL/GenBank/DDBJ databases">
        <title>Sphingomonas peninsula sp. nov., isolated from fildes peninsula, Antarctic soil.</title>
        <authorList>
            <person name="Yingchao G."/>
        </authorList>
    </citation>
    <scope>NUCLEOTIDE SEQUENCE [LARGE SCALE GENOMIC DNA]</scope>
    <source>
        <strain evidence="2 3">YZ-8</strain>
        <plasmid evidence="2 3">unnamed2</plasmid>
    </source>
</reference>
<geneLocation type="plasmid" evidence="2">
    <name>unnamed2</name>
</geneLocation>
<feature type="domain" description="N-acetyltransferase" evidence="1">
    <location>
        <begin position="5"/>
        <end position="159"/>
    </location>
</feature>
<keyword evidence="2" id="KW-0614">Plasmid</keyword>
<protein>
    <submittedName>
        <fullName evidence="2">N-acetyltransferase</fullName>
    </submittedName>
</protein>
<dbReference type="InterPro" id="IPR000182">
    <property type="entry name" value="GNAT_dom"/>
</dbReference>
<dbReference type="Pfam" id="PF00583">
    <property type="entry name" value="Acetyltransf_1"/>
    <property type="match status" value="1"/>
</dbReference>
<dbReference type="KEGG" id="spha:D3Y57_00945"/>
<dbReference type="Proteomes" id="UP000276254">
    <property type="component" value="Plasmid unnamed2"/>
</dbReference>
<dbReference type="GO" id="GO:0016747">
    <property type="term" value="F:acyltransferase activity, transferring groups other than amino-acyl groups"/>
    <property type="evidence" value="ECO:0007669"/>
    <property type="project" value="InterPro"/>
</dbReference>
<dbReference type="SUPFAM" id="SSF55729">
    <property type="entry name" value="Acyl-CoA N-acyltransferases (Nat)"/>
    <property type="match status" value="1"/>
</dbReference>
<proteinExistence type="predicted"/>
<name>A0A494T5M4_SPHPE</name>
<dbReference type="OrthoDB" id="9797178at2"/>
<dbReference type="AlphaFoldDB" id="A0A494T5M4"/>
<keyword evidence="2" id="KW-0808">Transferase</keyword>
<evidence type="ECO:0000313" key="2">
    <source>
        <dbReference type="EMBL" id="AYJ84689.1"/>
    </source>
</evidence>
<dbReference type="EMBL" id="CP032827">
    <property type="protein sequence ID" value="AYJ84689.1"/>
    <property type="molecule type" value="Genomic_DNA"/>
</dbReference>
<dbReference type="PROSITE" id="PS51186">
    <property type="entry name" value="GNAT"/>
    <property type="match status" value="1"/>
</dbReference>
<dbReference type="Gene3D" id="3.40.630.30">
    <property type="match status" value="1"/>
</dbReference>